<accession>A0A1G6PZL2</accession>
<evidence type="ECO:0000313" key="2">
    <source>
        <dbReference type="Proteomes" id="UP000199467"/>
    </source>
</evidence>
<dbReference type="AlphaFoldDB" id="A0A1G6PZL2"/>
<dbReference type="Proteomes" id="UP000199467">
    <property type="component" value="Unassembled WGS sequence"/>
</dbReference>
<dbReference type="RefSeq" id="WP_069901371.1">
    <property type="nucleotide sequence ID" value="NZ_FMZQ01000007.1"/>
</dbReference>
<organism evidence="1 2">
    <name type="scientific">Ectopseudomonas chengduensis</name>
    <dbReference type="NCBI Taxonomy" id="489632"/>
    <lineage>
        <taxon>Bacteria</taxon>
        <taxon>Pseudomonadati</taxon>
        <taxon>Pseudomonadota</taxon>
        <taxon>Gammaproteobacteria</taxon>
        <taxon>Pseudomonadales</taxon>
        <taxon>Pseudomonadaceae</taxon>
        <taxon>Ectopseudomonas</taxon>
    </lineage>
</organism>
<proteinExistence type="predicted"/>
<name>A0A1G6PZL2_9GAMM</name>
<keyword evidence="2" id="KW-1185">Reference proteome</keyword>
<evidence type="ECO:0000313" key="1">
    <source>
        <dbReference type="EMBL" id="SDC85630.1"/>
    </source>
</evidence>
<reference evidence="2" key="1">
    <citation type="submission" date="2016-10" db="EMBL/GenBank/DDBJ databases">
        <authorList>
            <person name="Varghese N."/>
            <person name="Submissions S."/>
        </authorList>
    </citation>
    <scope>NUCLEOTIDE SEQUENCE [LARGE SCALE GENOMIC DNA]</scope>
    <source>
        <strain evidence="2">DSM 26382</strain>
    </source>
</reference>
<sequence length="91" mass="10463">MQSRALRIAQFWIVLIWTLFTVYLAYLGWPGTYGPEFGDFLIHIGFLGLCPLALGAVVYVVRRNIQLARLMRDPQVQAEKISVEAIRKARR</sequence>
<gene>
    <name evidence="1" type="ORF">SAMN05216576_107180</name>
</gene>
<protein>
    <submittedName>
        <fullName evidence="1">Uncharacterized protein</fullName>
    </submittedName>
</protein>
<dbReference type="EMBL" id="FMZQ01000007">
    <property type="protein sequence ID" value="SDC85630.1"/>
    <property type="molecule type" value="Genomic_DNA"/>
</dbReference>